<dbReference type="InterPro" id="IPR031756">
    <property type="entry name" value="BGBP_N"/>
</dbReference>
<sequence>MHQTILVLVLIVCAVVSCQSYVVPEPEITVYRQRGFSVSIPHAPGIRIFGFHANINREITDSQTGEISRDIAIHGNGKWTFYDRRNKLNIGDTIHYWLYVQKHGMDYKFINGLFTVKELVENPLIRNAGKASHYTGADEISSAKTLTLSGRIPLDGFALSTVAFVLKEKLDIDPVIVAAQRNSDGSITFEVPSIQDKSNILAAAKSSFSAGTKINIQ</sequence>
<feature type="signal peptide" evidence="1">
    <location>
        <begin position="1"/>
        <end position="20"/>
    </location>
</feature>
<dbReference type="InterPro" id="IPR043030">
    <property type="entry name" value="BGBP_N_sf"/>
</dbReference>
<accession>A0A5N4AR09</accession>
<evidence type="ECO:0000259" key="2">
    <source>
        <dbReference type="PROSITE" id="PS51969"/>
    </source>
</evidence>
<evidence type="ECO:0000256" key="1">
    <source>
        <dbReference type="SAM" id="SignalP"/>
    </source>
</evidence>
<keyword evidence="1" id="KW-0732">Signal</keyword>
<protein>
    <recommendedName>
        <fullName evidence="2">CBM39 domain-containing protein</fullName>
    </recommendedName>
</protein>
<evidence type="ECO:0000313" key="4">
    <source>
        <dbReference type="Proteomes" id="UP000327044"/>
    </source>
</evidence>
<dbReference type="AlphaFoldDB" id="A0A5N4AR09"/>
<keyword evidence="4" id="KW-1185">Reference proteome</keyword>
<proteinExistence type="predicted"/>
<dbReference type="GO" id="GO:0030246">
    <property type="term" value="F:carbohydrate binding"/>
    <property type="evidence" value="ECO:0007669"/>
    <property type="project" value="InterPro"/>
</dbReference>
<evidence type="ECO:0000313" key="3">
    <source>
        <dbReference type="EMBL" id="KAB0799703.1"/>
    </source>
</evidence>
<organism evidence="3 4">
    <name type="scientific">Photinus pyralis</name>
    <name type="common">Common eastern firefly</name>
    <name type="synonym">Lampyris pyralis</name>
    <dbReference type="NCBI Taxonomy" id="7054"/>
    <lineage>
        <taxon>Eukaryota</taxon>
        <taxon>Metazoa</taxon>
        <taxon>Ecdysozoa</taxon>
        <taxon>Arthropoda</taxon>
        <taxon>Hexapoda</taxon>
        <taxon>Insecta</taxon>
        <taxon>Pterygota</taxon>
        <taxon>Neoptera</taxon>
        <taxon>Endopterygota</taxon>
        <taxon>Coleoptera</taxon>
        <taxon>Polyphaga</taxon>
        <taxon>Elateriformia</taxon>
        <taxon>Elateroidea</taxon>
        <taxon>Lampyridae</taxon>
        <taxon>Lampyrinae</taxon>
        <taxon>Photinus</taxon>
    </lineage>
</organism>
<dbReference type="Gene3D" id="2.60.40.2140">
    <property type="entry name" value="Beta-1,3-glucan-recognition protein, N-terminal domain"/>
    <property type="match status" value="1"/>
</dbReference>
<comment type="caution">
    <text evidence="3">The sequence shown here is derived from an EMBL/GenBank/DDBJ whole genome shotgun (WGS) entry which is preliminary data.</text>
</comment>
<reference evidence="3 4" key="1">
    <citation type="journal article" date="2018" name="Elife">
        <title>Firefly genomes illuminate parallel origins of bioluminescence in beetles.</title>
        <authorList>
            <person name="Fallon T.R."/>
            <person name="Lower S.E."/>
            <person name="Chang C.H."/>
            <person name="Bessho-Uehara M."/>
            <person name="Martin G.J."/>
            <person name="Bewick A.J."/>
            <person name="Behringer M."/>
            <person name="Debat H.J."/>
            <person name="Wong I."/>
            <person name="Day J.C."/>
            <person name="Suvorov A."/>
            <person name="Silva C.J."/>
            <person name="Stanger-Hall K.F."/>
            <person name="Hall D.W."/>
            <person name="Schmitz R.J."/>
            <person name="Nelson D.R."/>
            <person name="Lewis S.M."/>
            <person name="Shigenobu S."/>
            <person name="Bybee S.M."/>
            <person name="Larracuente A.M."/>
            <person name="Oba Y."/>
            <person name="Weng J.K."/>
        </authorList>
    </citation>
    <scope>NUCLEOTIDE SEQUENCE [LARGE SCALE GENOMIC DNA]</scope>
    <source>
        <strain evidence="3">1611_PpyrPB1</strain>
        <tissue evidence="3">Whole body</tissue>
    </source>
</reference>
<dbReference type="InParanoid" id="A0A5N4AR09"/>
<dbReference type="EMBL" id="VVIM01000005">
    <property type="protein sequence ID" value="KAB0799703.1"/>
    <property type="molecule type" value="Genomic_DNA"/>
</dbReference>
<dbReference type="PROSITE" id="PS51969">
    <property type="entry name" value="CBM39"/>
    <property type="match status" value="1"/>
</dbReference>
<dbReference type="OrthoDB" id="4781at2759"/>
<gene>
    <name evidence="3" type="ORF">PPYR_07583</name>
</gene>
<feature type="chain" id="PRO_5024330494" description="CBM39 domain-containing protein" evidence="1">
    <location>
        <begin position="21"/>
        <end position="217"/>
    </location>
</feature>
<name>A0A5N4AR09_PHOPY</name>
<dbReference type="Pfam" id="PF15886">
    <property type="entry name" value="CBM39"/>
    <property type="match status" value="1"/>
</dbReference>
<feature type="domain" description="CBM39" evidence="2">
    <location>
        <begin position="21"/>
        <end position="121"/>
    </location>
</feature>
<dbReference type="Proteomes" id="UP000327044">
    <property type="component" value="Unassembled WGS sequence"/>
</dbReference>